<feature type="signal peptide" evidence="2">
    <location>
        <begin position="1"/>
        <end position="26"/>
    </location>
</feature>
<dbReference type="Gene3D" id="2.40.40.10">
    <property type="entry name" value="RlpA-like domain"/>
    <property type="match status" value="1"/>
</dbReference>
<dbReference type="Proteomes" id="UP001589810">
    <property type="component" value="Unassembled WGS sequence"/>
</dbReference>
<evidence type="ECO:0000256" key="2">
    <source>
        <dbReference type="SAM" id="SignalP"/>
    </source>
</evidence>
<dbReference type="InterPro" id="IPR036908">
    <property type="entry name" value="RlpA-like_sf"/>
</dbReference>
<comment type="caution">
    <text evidence="3">The sequence shown here is derived from an EMBL/GenBank/DDBJ whole genome shotgun (WGS) entry which is preliminary data.</text>
</comment>
<name>A0ABV6MP05_9PSEU</name>
<keyword evidence="1 2" id="KW-0732">Signal</keyword>
<dbReference type="InterPro" id="IPR051477">
    <property type="entry name" value="Expansin_CellWall"/>
</dbReference>
<protein>
    <recommendedName>
        <fullName evidence="5">Expansin-like EG45 domain-containing protein</fullName>
    </recommendedName>
</protein>
<feature type="chain" id="PRO_5046870060" description="Expansin-like EG45 domain-containing protein" evidence="2">
    <location>
        <begin position="27"/>
        <end position="305"/>
    </location>
</feature>
<dbReference type="EMBL" id="JBHLUD010000002">
    <property type="protein sequence ID" value="MFC0541665.1"/>
    <property type="molecule type" value="Genomic_DNA"/>
</dbReference>
<reference evidence="3 4" key="1">
    <citation type="submission" date="2024-09" db="EMBL/GenBank/DDBJ databases">
        <authorList>
            <person name="Sun Q."/>
            <person name="Mori K."/>
        </authorList>
    </citation>
    <scope>NUCLEOTIDE SEQUENCE [LARGE SCALE GENOMIC DNA]</scope>
    <source>
        <strain evidence="3 4">TBRC 1432</strain>
    </source>
</reference>
<gene>
    <name evidence="3" type="ORF">ACFFH7_09245</name>
</gene>
<evidence type="ECO:0008006" key="5">
    <source>
        <dbReference type="Google" id="ProtNLM"/>
    </source>
</evidence>
<evidence type="ECO:0000313" key="3">
    <source>
        <dbReference type="EMBL" id="MFC0541665.1"/>
    </source>
</evidence>
<sequence>MRKDVVSRLASVAVLAAGLLATPAASGPVTGNATYFSGLGSPYGGCGLPQSAIDSQNFVALNVFNTPGDYGWHQRPIPASSSNIIGSFDNGHNCGRYVQVTIGDLCTGTNDGAPGQPFCRNGSWISDKYDGATLTMLVADSCADSNAWCRDDPNHLDLAQNSLNLFAKGGQPVGDLYPNHWNNRRISWQYVPAPAYSGDIRIGFIQSAQPYWPVIAISHLPNGIHGVQYYSNGAWHAATMDSDMGQDYQIAPTTTSPAQGTQYQIRVVDAADAPVAGGRIYQFSLPSTCATGCGPAYTAVTYTTS</sequence>
<evidence type="ECO:0000313" key="4">
    <source>
        <dbReference type="Proteomes" id="UP001589810"/>
    </source>
</evidence>
<dbReference type="PANTHER" id="PTHR31836:SF28">
    <property type="entry name" value="SRCR DOMAIN-CONTAINING PROTEIN-RELATED"/>
    <property type="match status" value="1"/>
</dbReference>
<proteinExistence type="predicted"/>
<dbReference type="PANTHER" id="PTHR31836">
    <property type="match status" value="1"/>
</dbReference>
<dbReference type="RefSeq" id="WP_273942301.1">
    <property type="nucleotide sequence ID" value="NZ_CP097263.1"/>
</dbReference>
<keyword evidence="4" id="KW-1185">Reference proteome</keyword>
<evidence type="ECO:0000256" key="1">
    <source>
        <dbReference type="ARBA" id="ARBA00022729"/>
    </source>
</evidence>
<organism evidence="3 4">
    <name type="scientific">Kutzneria chonburiensis</name>
    <dbReference type="NCBI Taxonomy" id="1483604"/>
    <lineage>
        <taxon>Bacteria</taxon>
        <taxon>Bacillati</taxon>
        <taxon>Actinomycetota</taxon>
        <taxon>Actinomycetes</taxon>
        <taxon>Pseudonocardiales</taxon>
        <taxon>Pseudonocardiaceae</taxon>
        <taxon>Kutzneria</taxon>
    </lineage>
</organism>
<accession>A0ABV6MP05</accession>
<dbReference type="SUPFAM" id="SSF50685">
    <property type="entry name" value="Barwin-like endoglucanases"/>
    <property type="match status" value="1"/>
</dbReference>